<evidence type="ECO:0000313" key="1">
    <source>
        <dbReference type="EMBL" id="ACO31645.1"/>
    </source>
</evidence>
<organism evidence="1 2">
    <name type="scientific">Acidobacterium capsulatum (strain ATCC 51196 / DSM 11244 / BCRC 80197 / JCM 7670 / NBRC 15755 / NCIMB 13165 / 161)</name>
    <dbReference type="NCBI Taxonomy" id="240015"/>
    <lineage>
        <taxon>Bacteria</taxon>
        <taxon>Pseudomonadati</taxon>
        <taxon>Acidobacteriota</taxon>
        <taxon>Terriglobia</taxon>
        <taxon>Terriglobales</taxon>
        <taxon>Acidobacteriaceae</taxon>
        <taxon>Acidobacterium</taxon>
    </lineage>
</organism>
<reference evidence="1 2" key="1">
    <citation type="journal article" date="2009" name="Appl. Environ. Microbiol.">
        <title>Three genomes from the phylum Acidobacteria provide insight into the lifestyles of these microorganisms in soils.</title>
        <authorList>
            <person name="Ward N.L."/>
            <person name="Challacombe J.F."/>
            <person name="Janssen P.H."/>
            <person name="Henrissat B."/>
            <person name="Coutinho P.M."/>
            <person name="Wu M."/>
            <person name="Xie G."/>
            <person name="Haft D.H."/>
            <person name="Sait M."/>
            <person name="Badger J."/>
            <person name="Barabote R.D."/>
            <person name="Bradley B."/>
            <person name="Brettin T.S."/>
            <person name="Brinkac L.M."/>
            <person name="Bruce D."/>
            <person name="Creasy T."/>
            <person name="Daugherty S.C."/>
            <person name="Davidsen T.M."/>
            <person name="DeBoy R.T."/>
            <person name="Detter J.C."/>
            <person name="Dodson R.J."/>
            <person name="Durkin A.S."/>
            <person name="Ganapathy A."/>
            <person name="Gwinn-Giglio M."/>
            <person name="Han C.S."/>
            <person name="Khouri H."/>
            <person name="Kiss H."/>
            <person name="Kothari S.P."/>
            <person name="Madupu R."/>
            <person name="Nelson K.E."/>
            <person name="Nelson W.C."/>
            <person name="Paulsen I."/>
            <person name="Penn K."/>
            <person name="Ren Q."/>
            <person name="Rosovitz M.J."/>
            <person name="Selengut J.D."/>
            <person name="Shrivastava S."/>
            <person name="Sullivan S.A."/>
            <person name="Tapia R."/>
            <person name="Thompson L.S."/>
            <person name="Watkins K.L."/>
            <person name="Yang Q."/>
            <person name="Yu C."/>
            <person name="Zafar N."/>
            <person name="Zhou L."/>
            <person name="Kuske C.R."/>
        </authorList>
    </citation>
    <scope>NUCLEOTIDE SEQUENCE [LARGE SCALE GENOMIC DNA]</scope>
    <source>
        <strain evidence="2">ATCC 51196 / DSM 11244 / BCRC 80197 / JCM 7670 / NBRC 15755 / NCIMB 13165 / 161</strain>
    </source>
</reference>
<protein>
    <submittedName>
        <fullName evidence="1">Uncharacterized protein</fullName>
    </submittedName>
</protein>
<sequence>MAGEPAALQGKHAAAACSGTDSAPAARLLGYSGRGGYAHACSCQKVNGNKKSPTL</sequence>
<dbReference type="AlphaFoldDB" id="C1F789"/>
<keyword evidence="2" id="KW-1185">Reference proteome</keyword>
<dbReference type="InParanoid" id="C1F789"/>
<dbReference type="HOGENOM" id="CLU_3021294_0_0_0"/>
<dbReference type="KEGG" id="aca:ACP_1644"/>
<evidence type="ECO:0000313" key="2">
    <source>
        <dbReference type="Proteomes" id="UP000002207"/>
    </source>
</evidence>
<accession>C1F789</accession>
<dbReference type="Proteomes" id="UP000002207">
    <property type="component" value="Chromosome"/>
</dbReference>
<proteinExistence type="predicted"/>
<dbReference type="EMBL" id="CP001472">
    <property type="protein sequence ID" value="ACO31645.1"/>
    <property type="molecule type" value="Genomic_DNA"/>
</dbReference>
<gene>
    <name evidence="1" type="ordered locus">ACP_1644</name>
</gene>
<name>C1F789_ACIC5</name>